<accession>A0ABV5RTV9</accession>
<dbReference type="EMBL" id="JBHMBW010000004">
    <property type="protein sequence ID" value="MFB9622844.1"/>
    <property type="molecule type" value="Genomic_DNA"/>
</dbReference>
<feature type="region of interest" description="Disordered" evidence="1">
    <location>
        <begin position="26"/>
        <end position="56"/>
    </location>
</feature>
<keyword evidence="2" id="KW-0732">Signal</keyword>
<comment type="caution">
    <text evidence="3">The sequence shown here is derived from an EMBL/GenBank/DDBJ whole genome shotgun (WGS) entry which is preliminary data.</text>
</comment>
<evidence type="ECO:0000313" key="4">
    <source>
        <dbReference type="Proteomes" id="UP001589532"/>
    </source>
</evidence>
<feature type="signal peptide" evidence="2">
    <location>
        <begin position="1"/>
        <end position="26"/>
    </location>
</feature>
<keyword evidence="4" id="KW-1185">Reference proteome</keyword>
<sequence length="405" mass="43208">MSGWVKRRHVAMALLLGLAAACQAPARDHGSQPPAVPATTQAVPTPATGESPDVPAAAPGGWRYAYVGAEPGGELWDVVATGPHDAWAVGVRDSKAFLLGYDGSTWRPAPLPDGLGDIEVIGDLRLGASGPGGLWLFRSDDNDTRVFRRDGTGWRRLPPYRWHVSDAQVFSPDDVWVIAEERRVGHWDGARWRTVMLPAQASALDAAAPDDMWAVGHRTSSTTPGPLTQPAAMHWNGRAWRLVPTPAYRFPDPAPPEEDAFLTDVVALSAKEAWAVGEHTFNHGEGGPDPADPPPIVLRWNGSTWNRHPVTTPPICCPKLAQDGSGGVLLGSSGPGLGSTWRLAPDGAATRLPRMKVDPKASRKQYGSIEAMAHIPGTSTVLAVGRLSARNWSRAVIAELNADGE</sequence>
<gene>
    <name evidence="3" type="ORF">ACFFSA_07105</name>
</gene>
<feature type="compositionally biased region" description="Low complexity" evidence="1">
    <location>
        <begin position="37"/>
        <end position="48"/>
    </location>
</feature>
<organism evidence="3 4">
    <name type="scientific">Nonomuraea helvata</name>
    <dbReference type="NCBI Taxonomy" id="37484"/>
    <lineage>
        <taxon>Bacteria</taxon>
        <taxon>Bacillati</taxon>
        <taxon>Actinomycetota</taxon>
        <taxon>Actinomycetes</taxon>
        <taxon>Streptosporangiales</taxon>
        <taxon>Streptosporangiaceae</taxon>
        <taxon>Nonomuraea</taxon>
    </lineage>
</organism>
<evidence type="ECO:0000256" key="2">
    <source>
        <dbReference type="SAM" id="SignalP"/>
    </source>
</evidence>
<name>A0ABV5RTV9_9ACTN</name>
<dbReference type="RefSeq" id="WP_345002607.1">
    <property type="nucleotide sequence ID" value="NZ_BAAAXV010000011.1"/>
</dbReference>
<dbReference type="PROSITE" id="PS51257">
    <property type="entry name" value="PROKAR_LIPOPROTEIN"/>
    <property type="match status" value="1"/>
</dbReference>
<reference evidence="3 4" key="1">
    <citation type="submission" date="2024-09" db="EMBL/GenBank/DDBJ databases">
        <authorList>
            <person name="Sun Q."/>
            <person name="Mori K."/>
        </authorList>
    </citation>
    <scope>NUCLEOTIDE SEQUENCE [LARGE SCALE GENOMIC DNA]</scope>
    <source>
        <strain evidence="3 4">JCM 3143</strain>
    </source>
</reference>
<feature type="chain" id="PRO_5045257920" evidence="2">
    <location>
        <begin position="27"/>
        <end position="405"/>
    </location>
</feature>
<proteinExistence type="predicted"/>
<dbReference type="Proteomes" id="UP001589532">
    <property type="component" value="Unassembled WGS sequence"/>
</dbReference>
<evidence type="ECO:0000313" key="3">
    <source>
        <dbReference type="EMBL" id="MFB9622844.1"/>
    </source>
</evidence>
<protein>
    <submittedName>
        <fullName evidence="3">Uncharacterized protein</fullName>
    </submittedName>
</protein>
<evidence type="ECO:0000256" key="1">
    <source>
        <dbReference type="SAM" id="MobiDB-lite"/>
    </source>
</evidence>